<evidence type="ECO:0000313" key="3">
    <source>
        <dbReference type="EMBL" id="AKE58515.1"/>
    </source>
</evidence>
<dbReference type="OrthoDB" id="9787654at2"/>
<gene>
    <name evidence="3" type="ORF">F384_04820</name>
</gene>
<dbReference type="InterPro" id="IPR006680">
    <property type="entry name" value="Amidohydro-rel"/>
</dbReference>
<dbReference type="InterPro" id="IPR052350">
    <property type="entry name" value="Metallo-dep_Lactonases"/>
</dbReference>
<organism evidence="3 4">
    <name type="scientific">Citrobacter amalonaticus Y19</name>
    <dbReference type="NCBI Taxonomy" id="1261127"/>
    <lineage>
        <taxon>Bacteria</taxon>
        <taxon>Pseudomonadati</taxon>
        <taxon>Pseudomonadota</taxon>
        <taxon>Gammaproteobacteria</taxon>
        <taxon>Enterobacterales</taxon>
        <taxon>Enterobacteriaceae</taxon>
        <taxon>Citrobacter</taxon>
    </lineage>
</organism>
<evidence type="ECO:0000313" key="4">
    <source>
        <dbReference type="Proteomes" id="UP000034085"/>
    </source>
</evidence>
<dbReference type="SUPFAM" id="SSF51556">
    <property type="entry name" value="Metallo-dependent hydrolases"/>
    <property type="match status" value="1"/>
</dbReference>
<reference evidence="3 4" key="1">
    <citation type="journal article" date="2013" name="Appl. Microbiol. Biotechnol.">
        <title>Glycerol assimilation and production of 1,3-propanediol by Citrobacter amalonaticus Y19.</title>
        <authorList>
            <person name="Ainala S.K."/>
            <person name="Ashok S."/>
            <person name="Ko Y."/>
            <person name="Park S."/>
        </authorList>
    </citation>
    <scope>NUCLEOTIDE SEQUENCE [LARGE SCALE GENOMIC DNA]</scope>
    <source>
        <strain evidence="3 4">Y19</strain>
    </source>
</reference>
<dbReference type="PANTHER" id="PTHR43569">
    <property type="entry name" value="AMIDOHYDROLASE"/>
    <property type="match status" value="1"/>
</dbReference>
<protein>
    <recommendedName>
        <fullName evidence="2">Amidohydrolase-related domain-containing protein</fullName>
    </recommendedName>
</protein>
<dbReference type="EMBL" id="CP011132">
    <property type="protein sequence ID" value="AKE58515.1"/>
    <property type="molecule type" value="Genomic_DNA"/>
</dbReference>
<dbReference type="PATRIC" id="fig|1261127.3.peg.983"/>
<name>A0A0F6REF8_CITAM</name>
<dbReference type="Pfam" id="PF04909">
    <property type="entry name" value="Amidohydro_2"/>
    <property type="match status" value="1"/>
</dbReference>
<sequence length="287" mass="32284">MRTLDSHLHLWDPCLLRYDWLGDLPTLNRAFLPQELARHAGAPDAAIVVQADCAAEHAIKEVNWLNQLADDSPIAVAGIVAWAPLECGSAVIPYLRQLRQLPRVVGIRRSLQNEALEWFYSADYRAGLLAAVEEGFVIDMCVRAAQLPALFDLMTWLYERAPEARVVLDHMGKPAIIRNEWQEWAEGIKALATFPNLVCKLSGLPTEANWENWQPEQLKPWIQQAITTFGAQRCLFGGDWPVVELAGGYTRWRNCVTEAITSLSPEEINAIMADNARDIYLRKAKKG</sequence>
<dbReference type="Gene3D" id="3.20.20.140">
    <property type="entry name" value="Metal-dependent hydrolases"/>
    <property type="match status" value="1"/>
</dbReference>
<evidence type="ECO:0000256" key="1">
    <source>
        <dbReference type="ARBA" id="ARBA00038310"/>
    </source>
</evidence>
<comment type="similarity">
    <text evidence="1">Belongs to the metallo-dependent hydrolases superfamily.</text>
</comment>
<dbReference type="GO" id="GO:0016787">
    <property type="term" value="F:hydrolase activity"/>
    <property type="evidence" value="ECO:0007669"/>
    <property type="project" value="InterPro"/>
</dbReference>
<dbReference type="PANTHER" id="PTHR43569:SF2">
    <property type="entry name" value="AMIDOHYDROLASE-RELATED DOMAIN-CONTAINING PROTEIN"/>
    <property type="match status" value="1"/>
</dbReference>
<proteinExistence type="inferred from homology"/>
<accession>A0A0F6REF8</accession>
<evidence type="ECO:0000259" key="2">
    <source>
        <dbReference type="Pfam" id="PF04909"/>
    </source>
</evidence>
<dbReference type="HOGENOM" id="CLU_044590_3_0_6"/>
<dbReference type="RefSeq" id="WP_046478818.1">
    <property type="nucleotide sequence ID" value="NZ_CP011132.1"/>
</dbReference>
<dbReference type="Proteomes" id="UP000034085">
    <property type="component" value="Chromosome"/>
</dbReference>
<dbReference type="InterPro" id="IPR032466">
    <property type="entry name" value="Metal_Hydrolase"/>
</dbReference>
<feature type="domain" description="Amidohydrolase-related" evidence="2">
    <location>
        <begin position="5"/>
        <end position="280"/>
    </location>
</feature>
<dbReference type="KEGG" id="cama:F384_04820"/>
<dbReference type="AlphaFoldDB" id="A0A0F6REF8"/>